<dbReference type="AlphaFoldDB" id="A0A4U9FAJ8"/>
<name>A0A4U9FAJ8_GIBZA</name>
<reference evidence="1" key="1">
    <citation type="submission" date="2019-04" db="EMBL/GenBank/DDBJ databases">
        <authorList>
            <person name="Melise S."/>
            <person name="Noan J."/>
            <person name="Okalmin O."/>
        </authorList>
    </citation>
    <scope>NUCLEOTIDE SEQUENCE</scope>
    <source>
        <strain evidence="1">FN9</strain>
    </source>
</reference>
<evidence type="ECO:0000313" key="1">
    <source>
        <dbReference type="EMBL" id="VIO56491.1"/>
    </source>
</evidence>
<proteinExistence type="predicted"/>
<protein>
    <submittedName>
        <fullName evidence="1">Uncharacterized protein</fullName>
    </submittedName>
</protein>
<accession>A0A4U9FAJ8</accession>
<organism evidence="1">
    <name type="scientific">Gibberella zeae</name>
    <name type="common">Wheat head blight fungus</name>
    <name type="synonym">Fusarium graminearum</name>
    <dbReference type="NCBI Taxonomy" id="5518"/>
    <lineage>
        <taxon>Eukaryota</taxon>
        <taxon>Fungi</taxon>
        <taxon>Dikarya</taxon>
        <taxon>Ascomycota</taxon>
        <taxon>Pezizomycotina</taxon>
        <taxon>Sordariomycetes</taxon>
        <taxon>Hypocreomycetidae</taxon>
        <taxon>Hypocreales</taxon>
        <taxon>Nectriaceae</taxon>
        <taxon>Fusarium</taxon>
    </lineage>
</organism>
<dbReference type="EMBL" id="CAAKMV010000124">
    <property type="protein sequence ID" value="VIO56491.1"/>
    <property type="molecule type" value="Genomic_DNA"/>
</dbReference>
<gene>
    <name evidence="1" type="ORF">FUG_LOCUS211636</name>
</gene>
<sequence length="270" mass="31356">MPTSNNSLPAWYHRLAPHFKSGGVVLPWTFDEDISDLDESGQDETGAYNGPDATSFRQLKEMREQRKQELQRRIDFVEKQKERNREDELEKVREVQIAYETLESSMTAKSNMPVLGSLDTTFELYSIDYFNHLYDPTPSGSRKKHLRFQHVEEHAQGPANYLPLEGILWLNQDVETKLAPFYPPKQSSLQHYRLDSADGRFSFILQFIDDNYLTLRVSRHLVFMNRPEEATGPDTFVFGGIRNDWGKQLQAFAKMNSMAREDNFFSSTLT</sequence>